<dbReference type="InterPro" id="IPR029062">
    <property type="entry name" value="Class_I_gatase-like"/>
</dbReference>
<gene>
    <name evidence="6" type="ORF">GCM10007964_73380</name>
</gene>
<evidence type="ECO:0000259" key="5">
    <source>
        <dbReference type="PROSITE" id="PS01124"/>
    </source>
</evidence>
<dbReference type="SMART" id="SM00342">
    <property type="entry name" value="HTH_ARAC"/>
    <property type="match status" value="1"/>
</dbReference>
<dbReference type="AlphaFoldDB" id="A0A917RRL7"/>
<keyword evidence="4" id="KW-0732">Signal</keyword>
<evidence type="ECO:0000256" key="3">
    <source>
        <dbReference type="SAM" id="MobiDB-lite"/>
    </source>
</evidence>
<feature type="region of interest" description="Disordered" evidence="3">
    <location>
        <begin position="441"/>
        <end position="470"/>
    </location>
</feature>
<dbReference type="PANTHER" id="PTHR43130">
    <property type="entry name" value="ARAC-FAMILY TRANSCRIPTIONAL REGULATOR"/>
    <property type="match status" value="1"/>
</dbReference>
<dbReference type="GO" id="GO:0003700">
    <property type="term" value="F:DNA-binding transcription factor activity"/>
    <property type="evidence" value="ECO:0007669"/>
    <property type="project" value="InterPro"/>
</dbReference>
<evidence type="ECO:0000256" key="2">
    <source>
        <dbReference type="ARBA" id="ARBA00023163"/>
    </source>
</evidence>
<keyword evidence="2" id="KW-0804">Transcription</keyword>
<feature type="signal peptide" evidence="4">
    <location>
        <begin position="1"/>
        <end position="17"/>
    </location>
</feature>
<feature type="chain" id="PRO_5039365259" description="HTH araC/xylS-type domain-containing protein" evidence="4">
    <location>
        <begin position="18"/>
        <end position="470"/>
    </location>
</feature>
<dbReference type="SUPFAM" id="SSF52317">
    <property type="entry name" value="Class I glutamine amidotransferase-like"/>
    <property type="match status" value="1"/>
</dbReference>
<sequence>MSGEVVFWMSAVASAAAAVSGISNPAMISGMVSGFPEGVSVVDRVSDFHAPPRPACAAAFVRPGITYIRTWEGDCRSGRRVTDPAHEECATNETVSVPPASPARRWSAPPGPGHPSRGSGPGGTGAVNTAPHRVAILVYDGVTLLDLAGPAEVFKEANRFGAGYRIMLLSPAGADVTSNLGVRIAVDGAVSADPAPDTLLVAGSDIYPRTPVPGDLADAARLPAAVAGRVVSICTGAFILAAAGLLDGKRATTHWQVAHELAVRCPTCRVEPDAIYVRDGTTYTSAGVTAGIDLALALVEEDHGPDLARDVARALVVYMQRAGGQSQFSAPLQGPPPRSPALREITDVVTANPGGDHSLGELARRLNMSTRHLTRLFRDDLSTTPARYVENIRFDLARALLDQGHSATRAATLAGFPSYESMRRVFARKLAISPAAYQRRFRTTRRAGDTEPGQEATRRGVPATPGRRLG</sequence>
<dbReference type="InterPro" id="IPR002818">
    <property type="entry name" value="DJ-1/PfpI"/>
</dbReference>
<comment type="caution">
    <text evidence="6">The sequence shown here is derived from an EMBL/GenBank/DDBJ whole genome shotgun (WGS) entry which is preliminary data.</text>
</comment>
<dbReference type="Pfam" id="PF01965">
    <property type="entry name" value="DJ-1_PfpI"/>
    <property type="match status" value="1"/>
</dbReference>
<accession>A0A917RRL7</accession>
<keyword evidence="1" id="KW-0805">Transcription regulation</keyword>
<proteinExistence type="predicted"/>
<dbReference type="InterPro" id="IPR052158">
    <property type="entry name" value="INH-QAR"/>
</dbReference>
<evidence type="ECO:0000313" key="6">
    <source>
        <dbReference type="EMBL" id="GGL20769.1"/>
    </source>
</evidence>
<dbReference type="Proteomes" id="UP000645217">
    <property type="component" value="Unassembled WGS sequence"/>
</dbReference>
<dbReference type="Gene3D" id="3.40.50.880">
    <property type="match status" value="1"/>
</dbReference>
<dbReference type="Pfam" id="PF12833">
    <property type="entry name" value="HTH_18"/>
    <property type="match status" value="1"/>
</dbReference>
<feature type="compositionally biased region" description="Low complexity" evidence="3">
    <location>
        <begin position="102"/>
        <end position="118"/>
    </location>
</feature>
<feature type="compositionally biased region" description="Basic and acidic residues" evidence="3">
    <location>
        <begin position="76"/>
        <end position="89"/>
    </location>
</feature>
<dbReference type="Gene3D" id="1.10.10.60">
    <property type="entry name" value="Homeodomain-like"/>
    <property type="match status" value="1"/>
</dbReference>
<organism evidence="6 7">
    <name type="scientific">Sphaerisporangium melleum</name>
    <dbReference type="NCBI Taxonomy" id="321316"/>
    <lineage>
        <taxon>Bacteria</taxon>
        <taxon>Bacillati</taxon>
        <taxon>Actinomycetota</taxon>
        <taxon>Actinomycetes</taxon>
        <taxon>Streptosporangiales</taxon>
        <taxon>Streptosporangiaceae</taxon>
        <taxon>Sphaerisporangium</taxon>
    </lineage>
</organism>
<dbReference type="CDD" id="cd03137">
    <property type="entry name" value="GATase1_AraC_1"/>
    <property type="match status" value="1"/>
</dbReference>
<evidence type="ECO:0000256" key="4">
    <source>
        <dbReference type="SAM" id="SignalP"/>
    </source>
</evidence>
<dbReference type="InterPro" id="IPR009057">
    <property type="entry name" value="Homeodomain-like_sf"/>
</dbReference>
<name>A0A917RRL7_9ACTN</name>
<reference evidence="6" key="2">
    <citation type="submission" date="2020-09" db="EMBL/GenBank/DDBJ databases">
        <authorList>
            <person name="Sun Q."/>
            <person name="Ohkuma M."/>
        </authorList>
    </citation>
    <scope>NUCLEOTIDE SEQUENCE</scope>
    <source>
        <strain evidence="6">JCM 13064</strain>
    </source>
</reference>
<feature type="region of interest" description="Disordered" evidence="3">
    <location>
        <begin position="76"/>
        <end position="127"/>
    </location>
</feature>
<evidence type="ECO:0000256" key="1">
    <source>
        <dbReference type="ARBA" id="ARBA00023015"/>
    </source>
</evidence>
<protein>
    <recommendedName>
        <fullName evidence="5">HTH araC/xylS-type domain-containing protein</fullName>
    </recommendedName>
</protein>
<dbReference type="InterPro" id="IPR018060">
    <property type="entry name" value="HTH_AraC"/>
</dbReference>
<feature type="domain" description="HTH araC/xylS-type" evidence="5">
    <location>
        <begin position="343"/>
        <end position="440"/>
    </location>
</feature>
<dbReference type="SUPFAM" id="SSF46689">
    <property type="entry name" value="Homeodomain-like"/>
    <property type="match status" value="2"/>
</dbReference>
<reference evidence="6" key="1">
    <citation type="journal article" date="2014" name="Int. J. Syst. Evol. Microbiol.">
        <title>Complete genome sequence of Corynebacterium casei LMG S-19264T (=DSM 44701T), isolated from a smear-ripened cheese.</title>
        <authorList>
            <consortium name="US DOE Joint Genome Institute (JGI-PGF)"/>
            <person name="Walter F."/>
            <person name="Albersmeier A."/>
            <person name="Kalinowski J."/>
            <person name="Ruckert C."/>
        </authorList>
    </citation>
    <scope>NUCLEOTIDE SEQUENCE</scope>
    <source>
        <strain evidence="6">JCM 13064</strain>
    </source>
</reference>
<dbReference type="PROSITE" id="PS01124">
    <property type="entry name" value="HTH_ARAC_FAMILY_2"/>
    <property type="match status" value="1"/>
</dbReference>
<dbReference type="GO" id="GO:0043565">
    <property type="term" value="F:sequence-specific DNA binding"/>
    <property type="evidence" value="ECO:0007669"/>
    <property type="project" value="InterPro"/>
</dbReference>
<evidence type="ECO:0000313" key="7">
    <source>
        <dbReference type="Proteomes" id="UP000645217"/>
    </source>
</evidence>
<dbReference type="PANTHER" id="PTHR43130:SF3">
    <property type="entry name" value="HTH-TYPE TRANSCRIPTIONAL REGULATOR RV1931C"/>
    <property type="match status" value="1"/>
</dbReference>
<keyword evidence="7" id="KW-1185">Reference proteome</keyword>
<dbReference type="EMBL" id="BMNT01000074">
    <property type="protein sequence ID" value="GGL20769.1"/>
    <property type="molecule type" value="Genomic_DNA"/>
</dbReference>